<protein>
    <submittedName>
        <fullName evidence="1">Uncharacterized protein</fullName>
    </submittedName>
</protein>
<comment type="caution">
    <text evidence="1">The sequence shown here is derived from an EMBL/GenBank/DDBJ whole genome shotgun (WGS) entry which is preliminary data.</text>
</comment>
<organism evidence="1 2">
    <name type="scientific">Candidatus Nitrosarchaeum limnium BG20</name>
    <dbReference type="NCBI Taxonomy" id="859192"/>
    <lineage>
        <taxon>Archaea</taxon>
        <taxon>Nitrososphaerota</taxon>
        <taxon>Nitrososphaeria</taxon>
        <taxon>Nitrosopumilales</taxon>
        <taxon>Nitrosopumilaceae</taxon>
        <taxon>Nitrosarchaeum</taxon>
    </lineage>
</organism>
<evidence type="ECO:0000313" key="1">
    <source>
        <dbReference type="EMBL" id="EPA05484.1"/>
    </source>
</evidence>
<dbReference type="EMBL" id="AHJG01000180">
    <property type="protein sequence ID" value="EPA05484.1"/>
    <property type="molecule type" value="Genomic_DNA"/>
</dbReference>
<dbReference type="Proteomes" id="UP000014065">
    <property type="component" value="Unassembled WGS sequence"/>
</dbReference>
<accession>S2ESZ7</accession>
<name>S2ESZ7_9ARCH</name>
<evidence type="ECO:0000313" key="2">
    <source>
        <dbReference type="Proteomes" id="UP000014065"/>
    </source>
</evidence>
<dbReference type="RefSeq" id="WP_010192151.1">
    <property type="nucleotide sequence ID" value="NZ_AHJG01000180.1"/>
</dbReference>
<sequence>MIDLNLPEEDSLSGTAKNLTWNKKNLDIIESEIDKLSQLVNSNLNIKEIERMLN</sequence>
<gene>
    <name evidence="1" type="ORF">BG20_I0237</name>
</gene>
<keyword evidence="2" id="KW-1185">Reference proteome</keyword>
<proteinExistence type="predicted"/>
<dbReference type="AlphaFoldDB" id="S2ESZ7"/>
<reference evidence="1 2" key="1">
    <citation type="journal article" date="2012" name="J. Bacteriol.">
        <title>Genome Sequence of "Candidatus Nitrosoarchaeum limnia" BG20, a Low-Salinity Ammonia-Oxidizing Archaeon from the San Francisco Bay Estuary.</title>
        <authorList>
            <person name="Mosier A.C."/>
            <person name="Allen E.E."/>
            <person name="Kim M."/>
            <person name="Ferriera S."/>
            <person name="Francis C.A."/>
        </authorList>
    </citation>
    <scope>NUCLEOTIDE SEQUENCE [LARGE SCALE GENOMIC DNA]</scope>
    <source>
        <strain evidence="1 2">BG20</strain>
    </source>
</reference>